<dbReference type="FunCoup" id="A0A2Y9DMC0">
    <property type="interactions" value="335"/>
</dbReference>
<dbReference type="CTD" id="8115"/>
<proteinExistence type="inferred from homology"/>
<dbReference type="PANTHER" id="PTHR14060">
    <property type="entry name" value="PROTEIN P13 MTCP-1"/>
    <property type="match status" value="1"/>
</dbReference>
<evidence type="ECO:0000313" key="2">
    <source>
        <dbReference type="Proteomes" id="UP000248480"/>
    </source>
</evidence>
<dbReference type="Gene3D" id="2.40.15.10">
    <property type="entry name" value="TCL1/MTCP1"/>
    <property type="match status" value="1"/>
</dbReference>
<dbReference type="PANTHER" id="PTHR14060:SF4">
    <property type="entry name" value="T-CELL LEUKEMIA_LYMPHOMA PROTEIN 1A"/>
    <property type="match status" value="1"/>
</dbReference>
<dbReference type="InterPro" id="IPR004832">
    <property type="entry name" value="TCL1_MTCP1"/>
</dbReference>
<dbReference type="Proteomes" id="UP000248480">
    <property type="component" value="Unplaced"/>
</dbReference>
<dbReference type="GO" id="GO:0043539">
    <property type="term" value="F:protein serine/threonine kinase activator activity"/>
    <property type="evidence" value="ECO:0007669"/>
    <property type="project" value="InterPro"/>
</dbReference>
<dbReference type="Pfam" id="PF01840">
    <property type="entry name" value="TCL1_MTCP1"/>
    <property type="match status" value="1"/>
</dbReference>
<dbReference type="AlphaFoldDB" id="A0A2Y9DMC0"/>
<dbReference type="GeneID" id="101346740"/>
<accession>A0A2Y9DMC0</accession>
<dbReference type="RefSeq" id="XP_004376844.1">
    <property type="nucleotide sequence ID" value="XM_004376787.1"/>
</dbReference>
<reference evidence="3" key="1">
    <citation type="submission" date="2025-08" db="UniProtKB">
        <authorList>
            <consortium name="RefSeq"/>
        </authorList>
    </citation>
    <scope>IDENTIFICATION</scope>
</reference>
<keyword evidence="2" id="KW-1185">Reference proteome</keyword>
<protein>
    <submittedName>
        <fullName evidence="3">T-cell leukemia/lymphoma protein 1A</fullName>
    </submittedName>
</protein>
<dbReference type="OrthoDB" id="9834674at2759"/>
<dbReference type="InParanoid" id="A0A2Y9DMC0"/>
<gene>
    <name evidence="3" type="primary">TCL1A</name>
</gene>
<sequence>MAQHPFSSAQSVLHPDRLWMWAKTVYLDENQRTWLPIIMEVQPALGLQVLMRQENVPLGEAVKPSQTLPSPLPLLWQLYPEGQYRGSDSSYWRIVYHVKFNNTEDVLLERLPDSQQK</sequence>
<dbReference type="InterPro" id="IPR036672">
    <property type="entry name" value="TCL1_MTCP1_sf"/>
</dbReference>
<dbReference type="KEGG" id="tmu:101346740"/>
<comment type="similarity">
    <text evidence="1">Belongs to the TCL1 family.</text>
</comment>
<evidence type="ECO:0000313" key="3">
    <source>
        <dbReference type="RefSeq" id="XP_004376844.1"/>
    </source>
</evidence>
<dbReference type="STRING" id="127582.A0A2Y9DMC0"/>
<evidence type="ECO:0000256" key="1">
    <source>
        <dbReference type="ARBA" id="ARBA00006399"/>
    </source>
</evidence>
<dbReference type="SMR" id="A0A2Y9DMC0"/>
<dbReference type="SUPFAM" id="SSF50904">
    <property type="entry name" value="Oncogene products"/>
    <property type="match status" value="1"/>
</dbReference>
<organism evidence="2 3">
    <name type="scientific">Trichechus manatus latirostris</name>
    <name type="common">Florida manatee</name>
    <dbReference type="NCBI Taxonomy" id="127582"/>
    <lineage>
        <taxon>Eukaryota</taxon>
        <taxon>Metazoa</taxon>
        <taxon>Chordata</taxon>
        <taxon>Craniata</taxon>
        <taxon>Vertebrata</taxon>
        <taxon>Euteleostomi</taxon>
        <taxon>Mammalia</taxon>
        <taxon>Eutheria</taxon>
        <taxon>Afrotheria</taxon>
        <taxon>Sirenia</taxon>
        <taxon>Trichechidae</taxon>
        <taxon>Trichechus</taxon>
    </lineage>
</organism>
<name>A0A2Y9DMC0_TRIMA</name>